<accession>A0A915C6M0</accession>
<organism evidence="1 2">
    <name type="scientific">Parascaris univalens</name>
    <name type="common">Nematode worm</name>
    <dbReference type="NCBI Taxonomy" id="6257"/>
    <lineage>
        <taxon>Eukaryota</taxon>
        <taxon>Metazoa</taxon>
        <taxon>Ecdysozoa</taxon>
        <taxon>Nematoda</taxon>
        <taxon>Chromadorea</taxon>
        <taxon>Rhabditida</taxon>
        <taxon>Spirurina</taxon>
        <taxon>Ascaridomorpha</taxon>
        <taxon>Ascaridoidea</taxon>
        <taxon>Ascarididae</taxon>
        <taxon>Parascaris</taxon>
    </lineage>
</organism>
<evidence type="ECO:0000313" key="2">
    <source>
        <dbReference type="WBParaSite" id="PgR096_g018_t03"/>
    </source>
</evidence>
<dbReference type="AlphaFoldDB" id="A0A915C6M0"/>
<evidence type="ECO:0000313" key="1">
    <source>
        <dbReference type="Proteomes" id="UP000887569"/>
    </source>
</evidence>
<proteinExistence type="predicted"/>
<reference evidence="2" key="1">
    <citation type="submission" date="2022-11" db="UniProtKB">
        <authorList>
            <consortium name="WormBaseParasite"/>
        </authorList>
    </citation>
    <scope>IDENTIFICATION</scope>
</reference>
<sequence>MSSMFPISSRYGSRKTRIRISSEISGRYIFAYDELTGDFGMEIRPVIADQDEGIWQCHVTVHQKGDTYTLTSRSRVKNVRKYQQVCGFLNNYKIIWALRSIPYRKEVNMSRERIP</sequence>
<keyword evidence="1" id="KW-1185">Reference proteome</keyword>
<dbReference type="WBParaSite" id="PgR096_g018_t03">
    <property type="protein sequence ID" value="PgR096_g018_t03"/>
    <property type="gene ID" value="PgR096_g018"/>
</dbReference>
<dbReference type="Proteomes" id="UP000887569">
    <property type="component" value="Unplaced"/>
</dbReference>
<protein>
    <submittedName>
        <fullName evidence="2">Uncharacterized protein</fullName>
    </submittedName>
</protein>
<name>A0A915C6M0_PARUN</name>